<feature type="compositionally biased region" description="Polar residues" evidence="1">
    <location>
        <begin position="45"/>
        <end position="67"/>
    </location>
</feature>
<gene>
    <name evidence="2" type="ORF">CROQUDRAFT_111099</name>
</gene>
<feature type="region of interest" description="Disordered" evidence="1">
    <location>
        <begin position="1"/>
        <end position="80"/>
    </location>
</feature>
<comment type="caution">
    <text evidence="2">The sequence shown here is derived from an EMBL/GenBank/DDBJ whole genome shotgun (WGS) entry which is preliminary data.</text>
</comment>
<accession>A0A9P6T603</accession>
<evidence type="ECO:0000313" key="2">
    <source>
        <dbReference type="EMBL" id="KAG0140482.1"/>
    </source>
</evidence>
<evidence type="ECO:0000256" key="1">
    <source>
        <dbReference type="SAM" id="MobiDB-lite"/>
    </source>
</evidence>
<proteinExistence type="predicted"/>
<evidence type="ECO:0000313" key="3">
    <source>
        <dbReference type="Proteomes" id="UP000886653"/>
    </source>
</evidence>
<dbReference type="Proteomes" id="UP000886653">
    <property type="component" value="Unassembled WGS sequence"/>
</dbReference>
<name>A0A9P6T603_9BASI</name>
<reference evidence="2" key="1">
    <citation type="submission" date="2013-11" db="EMBL/GenBank/DDBJ databases">
        <title>Genome sequence of the fusiform rust pathogen reveals effectors for host alternation and coevolution with pine.</title>
        <authorList>
            <consortium name="DOE Joint Genome Institute"/>
            <person name="Smith K."/>
            <person name="Pendleton A."/>
            <person name="Kubisiak T."/>
            <person name="Anderson C."/>
            <person name="Salamov A."/>
            <person name="Aerts A."/>
            <person name="Riley R."/>
            <person name="Clum A."/>
            <person name="Lindquist E."/>
            <person name="Ence D."/>
            <person name="Campbell M."/>
            <person name="Kronenberg Z."/>
            <person name="Feau N."/>
            <person name="Dhillon B."/>
            <person name="Hamelin R."/>
            <person name="Burleigh J."/>
            <person name="Smith J."/>
            <person name="Yandell M."/>
            <person name="Nelson C."/>
            <person name="Grigoriev I."/>
            <person name="Davis J."/>
        </authorList>
    </citation>
    <scope>NUCLEOTIDE SEQUENCE</scope>
    <source>
        <strain evidence="2">G11</strain>
    </source>
</reference>
<feature type="compositionally biased region" description="Low complexity" evidence="1">
    <location>
        <begin position="68"/>
        <end position="80"/>
    </location>
</feature>
<dbReference type="AlphaFoldDB" id="A0A9P6T603"/>
<dbReference type="EMBL" id="MU167441">
    <property type="protein sequence ID" value="KAG0140482.1"/>
    <property type="molecule type" value="Genomic_DNA"/>
</dbReference>
<organism evidence="2 3">
    <name type="scientific">Cronartium quercuum f. sp. fusiforme G11</name>
    <dbReference type="NCBI Taxonomy" id="708437"/>
    <lineage>
        <taxon>Eukaryota</taxon>
        <taxon>Fungi</taxon>
        <taxon>Dikarya</taxon>
        <taxon>Basidiomycota</taxon>
        <taxon>Pucciniomycotina</taxon>
        <taxon>Pucciniomycetes</taxon>
        <taxon>Pucciniales</taxon>
        <taxon>Coleosporiaceae</taxon>
        <taxon>Cronartium</taxon>
    </lineage>
</organism>
<keyword evidence="3" id="KW-1185">Reference proteome</keyword>
<protein>
    <submittedName>
        <fullName evidence="2">Uncharacterized protein</fullName>
    </submittedName>
</protein>
<sequence>MDSDLNPESPPSSPPTITISPSNSPPLVSPSSSYHSADSDDTINPCDTNPLFGTSLPNNPFKSSAMASTPNPTTTTQVSTPPSTLAMILKLSTANFHAWKMRLETCLGTYKLREYILTDIEVPIDPILLDEHITKNFQALNAIHSTVDEENFEVIAQLESTQEAYTLLCKQHGDSEGLSTATLFYNLVNLRLQPGGHSITKISSA</sequence>